<dbReference type="GeneID" id="38112114"/>
<proteinExistence type="predicted"/>
<name>A0A3D8SUM2_9EURO</name>
<dbReference type="AlphaFoldDB" id="A0A3D8SUM2"/>
<keyword evidence="2" id="KW-1185">Reference proteome</keyword>
<protein>
    <submittedName>
        <fullName evidence="1">Uncharacterized protein</fullName>
    </submittedName>
</protein>
<gene>
    <name evidence="1" type="ORF">DSM5745_01744</name>
</gene>
<accession>A0A3D8SUM2</accession>
<dbReference type="RefSeq" id="XP_026606923.1">
    <property type="nucleotide sequence ID" value="XM_026743760.1"/>
</dbReference>
<evidence type="ECO:0000313" key="2">
    <source>
        <dbReference type="Proteomes" id="UP000256690"/>
    </source>
</evidence>
<dbReference type="EMBL" id="PVWQ01000002">
    <property type="protein sequence ID" value="RDW89969.1"/>
    <property type="molecule type" value="Genomic_DNA"/>
</dbReference>
<organism evidence="1 2">
    <name type="scientific">Aspergillus mulundensis</name>
    <dbReference type="NCBI Taxonomy" id="1810919"/>
    <lineage>
        <taxon>Eukaryota</taxon>
        <taxon>Fungi</taxon>
        <taxon>Dikarya</taxon>
        <taxon>Ascomycota</taxon>
        <taxon>Pezizomycotina</taxon>
        <taxon>Eurotiomycetes</taxon>
        <taxon>Eurotiomycetidae</taxon>
        <taxon>Eurotiales</taxon>
        <taxon>Aspergillaceae</taxon>
        <taxon>Aspergillus</taxon>
        <taxon>Aspergillus subgen. Nidulantes</taxon>
    </lineage>
</organism>
<comment type="caution">
    <text evidence="1">The sequence shown here is derived from an EMBL/GenBank/DDBJ whole genome shotgun (WGS) entry which is preliminary data.</text>
</comment>
<evidence type="ECO:0000313" key="1">
    <source>
        <dbReference type="EMBL" id="RDW89969.1"/>
    </source>
</evidence>
<sequence>MPRIRIQTSAELKRPIVRNRRGDIINLEDLRPIQPNLKVPRVSRLPIHLQDNLMPLARAHGAQVGKGPRGLVADCPRLHARVQLVPLQPDHGGRHPVLAAAIGEVGDELREVVGLGGELPVLLQAEGEAVEACVAAFVDVVLHDFGVVSAAVAAVIGLDGFDGGGTLVDDVGDLFDLAVVFLVDGVPARGGAGVAEDLAGGGSKAECHQGSRGEEFRMHVGSRRGISEAAGMNKD</sequence>
<dbReference type="Proteomes" id="UP000256690">
    <property type="component" value="Unassembled WGS sequence"/>
</dbReference>
<reference evidence="1 2" key="1">
    <citation type="journal article" date="2018" name="IMA Fungus">
        <title>IMA Genome-F 9: Draft genome sequence of Annulohypoxylon stygium, Aspergillus mulundensis, Berkeleyomyces basicola (syn. Thielaviopsis basicola), Ceratocystis smalleyi, two Cercospora beticola strains, Coleophoma cylindrospora, Fusarium fracticaudum, Phialophora cf. hyalina, and Morchella septimelata.</title>
        <authorList>
            <person name="Wingfield B.D."/>
            <person name="Bills G.F."/>
            <person name="Dong Y."/>
            <person name="Huang W."/>
            <person name="Nel W.J."/>
            <person name="Swalarsk-Parry B.S."/>
            <person name="Vaghefi N."/>
            <person name="Wilken P.M."/>
            <person name="An Z."/>
            <person name="de Beer Z.W."/>
            <person name="De Vos L."/>
            <person name="Chen L."/>
            <person name="Duong T.A."/>
            <person name="Gao Y."/>
            <person name="Hammerbacher A."/>
            <person name="Kikkert J.R."/>
            <person name="Li Y."/>
            <person name="Li H."/>
            <person name="Li K."/>
            <person name="Li Q."/>
            <person name="Liu X."/>
            <person name="Ma X."/>
            <person name="Naidoo K."/>
            <person name="Pethybridge S.J."/>
            <person name="Sun J."/>
            <person name="Steenkamp E.T."/>
            <person name="van der Nest M.A."/>
            <person name="van Wyk S."/>
            <person name="Wingfield M.J."/>
            <person name="Xiong C."/>
            <person name="Yue Q."/>
            <person name="Zhang X."/>
        </authorList>
    </citation>
    <scope>NUCLEOTIDE SEQUENCE [LARGE SCALE GENOMIC DNA]</scope>
    <source>
        <strain evidence="1 2">DSM 5745</strain>
    </source>
</reference>